<evidence type="ECO:0000313" key="4">
    <source>
        <dbReference type="Proteomes" id="UP000622547"/>
    </source>
</evidence>
<dbReference type="PROSITE" id="PS51186">
    <property type="entry name" value="GNAT"/>
    <property type="match status" value="1"/>
</dbReference>
<dbReference type="CDD" id="cd04301">
    <property type="entry name" value="NAT_SF"/>
    <property type="match status" value="1"/>
</dbReference>
<evidence type="ECO:0000313" key="3">
    <source>
        <dbReference type="EMBL" id="GII43251.1"/>
    </source>
</evidence>
<keyword evidence="4" id="KW-1185">Reference proteome</keyword>
<reference evidence="3 4" key="1">
    <citation type="submission" date="2021-01" db="EMBL/GenBank/DDBJ databases">
        <title>Whole genome shotgun sequence of Planotetraspora phitsanulokensis NBRC 104273.</title>
        <authorList>
            <person name="Komaki H."/>
            <person name="Tamura T."/>
        </authorList>
    </citation>
    <scope>NUCLEOTIDE SEQUENCE [LARGE SCALE GENOMIC DNA]</scope>
    <source>
        <strain evidence="3 4">NBRC 104273</strain>
    </source>
</reference>
<dbReference type="RefSeq" id="WP_204078628.1">
    <property type="nucleotide sequence ID" value="NZ_BAABHI010000036.1"/>
</dbReference>
<accession>A0A8J3XKL5</accession>
<dbReference type="Pfam" id="PF14542">
    <property type="entry name" value="Acetyltransf_CG"/>
    <property type="match status" value="1"/>
</dbReference>
<proteinExistence type="predicted"/>
<dbReference type="AlphaFoldDB" id="A0A8J3XKL5"/>
<dbReference type="Proteomes" id="UP000622547">
    <property type="component" value="Unassembled WGS sequence"/>
</dbReference>
<feature type="domain" description="N-acetyltransferase" evidence="2">
    <location>
        <begin position="6"/>
        <end position="92"/>
    </location>
</feature>
<dbReference type="PROSITE" id="PS51729">
    <property type="entry name" value="GNAT_YJDJ"/>
    <property type="match status" value="1"/>
</dbReference>
<dbReference type="InterPro" id="IPR016181">
    <property type="entry name" value="Acyl_CoA_acyltransferase"/>
</dbReference>
<evidence type="ECO:0008006" key="5">
    <source>
        <dbReference type="Google" id="ProtNLM"/>
    </source>
</evidence>
<dbReference type="InterPro" id="IPR000182">
    <property type="entry name" value="GNAT_dom"/>
</dbReference>
<dbReference type="InterPro" id="IPR031165">
    <property type="entry name" value="GNAT_YJDJ"/>
</dbReference>
<feature type="domain" description="N-acetyltransferase" evidence="1">
    <location>
        <begin position="1"/>
        <end position="96"/>
    </location>
</feature>
<dbReference type="SUPFAM" id="SSF55729">
    <property type="entry name" value="Acyl-CoA N-acyltransferases (Nat)"/>
    <property type="match status" value="1"/>
</dbReference>
<sequence>MKVEIRLDGARSLFDAEVGGEHAGHLHFVRSRGVIAYTRIEVEPEFQGRGVGGSLVRGALDVALAEGVRVPAVCPFMKHWLEHHPDYLGMVRTRGV</sequence>
<gene>
    <name evidence="3" type="ORF">Pph01_82540</name>
</gene>
<evidence type="ECO:0000259" key="1">
    <source>
        <dbReference type="PROSITE" id="PS51186"/>
    </source>
</evidence>
<organism evidence="3 4">
    <name type="scientific">Planotetraspora phitsanulokensis</name>
    <dbReference type="NCBI Taxonomy" id="575192"/>
    <lineage>
        <taxon>Bacteria</taxon>
        <taxon>Bacillati</taxon>
        <taxon>Actinomycetota</taxon>
        <taxon>Actinomycetes</taxon>
        <taxon>Streptosporangiales</taxon>
        <taxon>Streptosporangiaceae</taxon>
        <taxon>Planotetraspora</taxon>
    </lineage>
</organism>
<protein>
    <recommendedName>
        <fullName evidence="5">N-acetyltransferase domain-containing protein</fullName>
    </recommendedName>
</protein>
<dbReference type="EMBL" id="BOOP01000054">
    <property type="protein sequence ID" value="GII43251.1"/>
    <property type="molecule type" value="Genomic_DNA"/>
</dbReference>
<comment type="caution">
    <text evidence="3">The sequence shown here is derived from an EMBL/GenBank/DDBJ whole genome shotgun (WGS) entry which is preliminary data.</text>
</comment>
<dbReference type="GO" id="GO:0016747">
    <property type="term" value="F:acyltransferase activity, transferring groups other than amino-acyl groups"/>
    <property type="evidence" value="ECO:0007669"/>
    <property type="project" value="InterPro"/>
</dbReference>
<dbReference type="Gene3D" id="3.40.630.30">
    <property type="match status" value="1"/>
</dbReference>
<name>A0A8J3XKL5_9ACTN</name>
<evidence type="ECO:0000259" key="2">
    <source>
        <dbReference type="PROSITE" id="PS51729"/>
    </source>
</evidence>